<keyword evidence="4" id="KW-0720">Serine protease</keyword>
<sequence length="232" mass="25364">MKNLLLLSSSRYADHPYLEQPLAYIRSFLPDGVKRAAFVPYAGVTITYPEYHQMVSEALATLNIDIINVAEAESPTQAIADAELILVGGGNTFELLKQLYENELLHAIRAKVESGTPYIGWSAGSNMAGPTICTTNDMPIVEPPSFNALDLVPYQINPHFTDATLPGHNGESRSQRLAEYLVMNQDQKVICLPEGCAIEVRSDKHTYLGVSAGKQLTLGVDQPLNDGEIFLS</sequence>
<organism evidence="5 6">
    <name type="scientific">Corallincola platygyrae</name>
    <dbReference type="NCBI Taxonomy" id="1193278"/>
    <lineage>
        <taxon>Bacteria</taxon>
        <taxon>Pseudomonadati</taxon>
        <taxon>Pseudomonadota</taxon>
        <taxon>Gammaproteobacteria</taxon>
        <taxon>Alteromonadales</taxon>
        <taxon>Psychromonadaceae</taxon>
        <taxon>Corallincola</taxon>
    </lineage>
</organism>
<protein>
    <submittedName>
        <fullName evidence="5">Dipeptidase PepE</fullName>
        <ecNumber evidence="5">3.4.13.21</ecNumber>
    </submittedName>
</protein>
<keyword evidence="5" id="KW-0224">Dipeptidase</keyword>
<proteinExistence type="inferred from homology"/>
<dbReference type="PANTHER" id="PTHR20842">
    <property type="entry name" value="PROTEASE S51 ALPHA-ASPARTYL DIPEPTIDASE"/>
    <property type="match status" value="1"/>
</dbReference>
<keyword evidence="3 5" id="KW-0378">Hydrolase</keyword>
<dbReference type="InterPro" id="IPR005320">
    <property type="entry name" value="Peptidase_S51"/>
</dbReference>
<evidence type="ECO:0000256" key="3">
    <source>
        <dbReference type="ARBA" id="ARBA00022801"/>
    </source>
</evidence>
<evidence type="ECO:0000256" key="1">
    <source>
        <dbReference type="ARBA" id="ARBA00006534"/>
    </source>
</evidence>
<dbReference type="GO" id="GO:0016805">
    <property type="term" value="F:dipeptidase activity"/>
    <property type="evidence" value="ECO:0007669"/>
    <property type="project" value="UniProtKB-KW"/>
</dbReference>
<name>A0ABW4XK99_9GAMM</name>
<dbReference type="SUPFAM" id="SSF52317">
    <property type="entry name" value="Class I glutamine amidotransferase-like"/>
    <property type="match status" value="1"/>
</dbReference>
<dbReference type="CDD" id="cd03146">
    <property type="entry name" value="GAT1_Peptidase_E"/>
    <property type="match status" value="1"/>
</dbReference>
<keyword evidence="6" id="KW-1185">Reference proteome</keyword>
<evidence type="ECO:0000313" key="5">
    <source>
        <dbReference type="EMBL" id="MFD2095705.1"/>
    </source>
</evidence>
<keyword evidence="2" id="KW-0645">Protease</keyword>
<dbReference type="EMBL" id="JBHUHT010000009">
    <property type="protein sequence ID" value="MFD2095705.1"/>
    <property type="molecule type" value="Genomic_DNA"/>
</dbReference>
<dbReference type="Pfam" id="PF03575">
    <property type="entry name" value="Peptidase_S51"/>
    <property type="match status" value="1"/>
</dbReference>
<accession>A0ABW4XK99</accession>
<reference evidence="6" key="1">
    <citation type="journal article" date="2019" name="Int. J. Syst. Evol. Microbiol.">
        <title>The Global Catalogue of Microorganisms (GCM) 10K type strain sequencing project: providing services to taxonomists for standard genome sequencing and annotation.</title>
        <authorList>
            <consortium name="The Broad Institute Genomics Platform"/>
            <consortium name="The Broad Institute Genome Sequencing Center for Infectious Disease"/>
            <person name="Wu L."/>
            <person name="Ma J."/>
        </authorList>
    </citation>
    <scope>NUCLEOTIDE SEQUENCE [LARGE SCALE GENOMIC DNA]</scope>
    <source>
        <strain evidence="6">CGMCC 1.10992</strain>
    </source>
</reference>
<evidence type="ECO:0000256" key="4">
    <source>
        <dbReference type="ARBA" id="ARBA00022825"/>
    </source>
</evidence>
<dbReference type="EC" id="3.4.13.21" evidence="5"/>
<evidence type="ECO:0000313" key="6">
    <source>
        <dbReference type="Proteomes" id="UP001597380"/>
    </source>
</evidence>
<evidence type="ECO:0000256" key="2">
    <source>
        <dbReference type="ARBA" id="ARBA00022670"/>
    </source>
</evidence>
<dbReference type="PANTHER" id="PTHR20842:SF0">
    <property type="entry name" value="ALPHA-ASPARTYL DIPEPTIDASE"/>
    <property type="match status" value="1"/>
</dbReference>
<gene>
    <name evidence="5" type="primary">pepE</name>
    <name evidence="5" type="ORF">ACFSJ3_06890</name>
</gene>
<dbReference type="RefSeq" id="WP_345340225.1">
    <property type="nucleotide sequence ID" value="NZ_BAABLI010000014.1"/>
</dbReference>
<dbReference type="NCBIfam" id="NF003642">
    <property type="entry name" value="PRK05282.1"/>
    <property type="match status" value="1"/>
</dbReference>
<dbReference type="InterPro" id="IPR029062">
    <property type="entry name" value="Class_I_gatase-like"/>
</dbReference>
<dbReference type="Gene3D" id="3.40.50.880">
    <property type="match status" value="1"/>
</dbReference>
<comment type="similarity">
    <text evidence="1">Belongs to the peptidase S51 family.</text>
</comment>
<comment type="caution">
    <text evidence="5">The sequence shown here is derived from an EMBL/GenBank/DDBJ whole genome shotgun (WGS) entry which is preliminary data.</text>
</comment>
<dbReference type="Proteomes" id="UP001597380">
    <property type="component" value="Unassembled WGS sequence"/>
</dbReference>